<dbReference type="AlphaFoldDB" id="A0A379SHC1"/>
<accession>A0A379SHC1</accession>
<dbReference type="EMBL" id="UGWQ01000003">
    <property type="protein sequence ID" value="SUG27624.1"/>
    <property type="molecule type" value="Genomic_DNA"/>
</dbReference>
<organism evidence="2 3">
    <name type="scientific">Salmonella enterica</name>
    <name type="common">Salmonella choleraesuis</name>
    <dbReference type="NCBI Taxonomy" id="28901"/>
    <lineage>
        <taxon>Bacteria</taxon>
        <taxon>Pseudomonadati</taxon>
        <taxon>Pseudomonadota</taxon>
        <taxon>Gammaproteobacteria</taxon>
        <taxon>Enterobacterales</taxon>
        <taxon>Enterobacteriaceae</taxon>
        <taxon>Salmonella</taxon>
    </lineage>
</organism>
<gene>
    <name evidence="2" type="primary">traO</name>
    <name evidence="2" type="ORF">NCTC10718_04950</name>
</gene>
<feature type="transmembrane region" description="Helical" evidence="1">
    <location>
        <begin position="15"/>
        <end position="35"/>
    </location>
</feature>
<evidence type="ECO:0000313" key="2">
    <source>
        <dbReference type="EMBL" id="SUG27624.1"/>
    </source>
</evidence>
<name>A0A379SHC1_SALER</name>
<evidence type="ECO:0000313" key="3">
    <source>
        <dbReference type="Proteomes" id="UP000254332"/>
    </source>
</evidence>
<protein>
    <submittedName>
        <fullName evidence="2">TraO-like protein</fullName>
    </submittedName>
</protein>
<dbReference type="InterPro" id="IPR049855">
    <property type="entry name" value="DotG/IcmE-like_C"/>
</dbReference>
<evidence type="ECO:0000256" key="1">
    <source>
        <dbReference type="SAM" id="Phobius"/>
    </source>
</evidence>
<keyword evidence="1" id="KW-0812">Transmembrane</keyword>
<dbReference type="CDD" id="cd16431">
    <property type="entry name" value="IcmE"/>
    <property type="match status" value="1"/>
</dbReference>
<sequence>MAKKSIVGGDKRRNAFIVGGFFCFIIFCIAVAWFVSLASKSEQAPEASRINRASNKEKVTTAQNQAYIKQLDGYNTQKGSAAYQNGNSWISIPAYYSEEVKPKTAETAQTQYRIKTETTEQQYRQPGMKPANIARQEAQAILDAAEATWSYATPVDSEAKEVTQYASVFMPAVTTNPTLNAAAPAAAPAVIPFKLYDALKLCPAKLLTQLDTDTNSFVRATLMCSELSGATVLATGYKLVGEDIDMTFTLMSYQGRNDRIAKTYKIQAKPLDLDTGRSVLSGDVNNRYLSRILIPALAMGVARTGQLYEKTTAQESYVSNGTVVTSSDGKVSTDQIKGTFFGGLAQQTADVLKADNAQIPPKQVQRIDKPTFGVVFFAPVLSSDAIEKTDDNITQQTSYSQPAAQQQIDEQRRFIPGQNTGGPIFNSVSPE</sequence>
<keyword evidence="1" id="KW-1133">Transmembrane helix</keyword>
<reference evidence="2 3" key="1">
    <citation type="submission" date="2018-06" db="EMBL/GenBank/DDBJ databases">
        <authorList>
            <consortium name="Pathogen Informatics"/>
            <person name="Doyle S."/>
        </authorList>
    </citation>
    <scope>NUCLEOTIDE SEQUENCE [LARGE SCALE GENOMIC DNA]</scope>
    <source>
        <strain evidence="2 3">NCTC10718</strain>
    </source>
</reference>
<keyword evidence="1" id="KW-0472">Membrane</keyword>
<proteinExistence type="predicted"/>
<dbReference type="Proteomes" id="UP000254332">
    <property type="component" value="Unassembled WGS sequence"/>
</dbReference>